<feature type="compositionally biased region" description="Basic residues" evidence="1">
    <location>
        <begin position="71"/>
        <end position="84"/>
    </location>
</feature>
<dbReference type="AlphaFoldDB" id="A0A2Z6S4M4"/>
<reference evidence="3" key="2">
    <citation type="submission" date="2019-10" db="EMBL/GenBank/DDBJ databases">
        <title>Conservation and host-specific expression of non-tandemly repeated heterogenous ribosome RNA gene in arbuscular mycorrhizal fungi.</title>
        <authorList>
            <person name="Maeda T."/>
            <person name="Kobayashi Y."/>
            <person name="Nakagawa T."/>
            <person name="Ezawa T."/>
            <person name="Yamaguchi K."/>
            <person name="Bino T."/>
            <person name="Nishimoto Y."/>
            <person name="Shigenobu S."/>
            <person name="Kawaguchi M."/>
        </authorList>
    </citation>
    <scope>NUCLEOTIDE SEQUENCE</scope>
    <source>
        <strain evidence="3">HR1</strain>
    </source>
</reference>
<proteinExistence type="predicted"/>
<organism evidence="2 4">
    <name type="scientific">Rhizophagus clarus</name>
    <dbReference type="NCBI Taxonomy" id="94130"/>
    <lineage>
        <taxon>Eukaryota</taxon>
        <taxon>Fungi</taxon>
        <taxon>Fungi incertae sedis</taxon>
        <taxon>Mucoromycota</taxon>
        <taxon>Glomeromycotina</taxon>
        <taxon>Glomeromycetes</taxon>
        <taxon>Glomerales</taxon>
        <taxon>Glomeraceae</taxon>
        <taxon>Rhizophagus</taxon>
    </lineage>
</organism>
<feature type="region of interest" description="Disordered" evidence="1">
    <location>
        <begin position="49"/>
        <end position="123"/>
    </location>
</feature>
<name>A0A2Z6S4M4_9GLOM</name>
<comment type="caution">
    <text evidence="2">The sequence shown here is derived from an EMBL/GenBank/DDBJ whole genome shotgun (WGS) entry which is preliminary data.</text>
</comment>
<evidence type="ECO:0000313" key="2">
    <source>
        <dbReference type="EMBL" id="GBC09431.1"/>
    </source>
</evidence>
<protein>
    <submittedName>
        <fullName evidence="2">Uncharacterized protein</fullName>
    </submittedName>
</protein>
<evidence type="ECO:0000313" key="4">
    <source>
        <dbReference type="Proteomes" id="UP000247702"/>
    </source>
</evidence>
<accession>A0A2Z6S4M4</accession>
<dbReference type="Proteomes" id="UP000615446">
    <property type="component" value="Unassembled WGS sequence"/>
</dbReference>
<evidence type="ECO:0000256" key="1">
    <source>
        <dbReference type="SAM" id="MobiDB-lite"/>
    </source>
</evidence>
<keyword evidence="4" id="KW-1185">Reference proteome</keyword>
<sequence>MNSKIRQVLEYTNKQSPDMKDLGDPMHQSDASINFDVFDANSIRSLDDVDDSLATPSRNVTPVPVTLLTKSQKRSAKKKAHKERQKLQLQTPSGLDEQVVPTFSKESPEYIPSKPSHRSKLVK</sequence>
<dbReference type="Proteomes" id="UP000247702">
    <property type="component" value="Unassembled WGS sequence"/>
</dbReference>
<gene>
    <name evidence="3" type="ORF">RCL2_002275700</name>
    <name evidence="2" type="ORF">RclHR1_08860004</name>
</gene>
<evidence type="ECO:0000313" key="3">
    <source>
        <dbReference type="EMBL" id="GES96115.1"/>
    </source>
</evidence>
<dbReference type="EMBL" id="BLAL01000246">
    <property type="protein sequence ID" value="GES96115.1"/>
    <property type="molecule type" value="Genomic_DNA"/>
</dbReference>
<reference evidence="2 4" key="1">
    <citation type="submission" date="2017-11" db="EMBL/GenBank/DDBJ databases">
        <title>The genome of Rhizophagus clarus HR1 reveals common genetic basis of auxotrophy among arbuscular mycorrhizal fungi.</title>
        <authorList>
            <person name="Kobayashi Y."/>
        </authorList>
    </citation>
    <scope>NUCLEOTIDE SEQUENCE [LARGE SCALE GENOMIC DNA]</scope>
    <source>
        <strain evidence="2 4">HR1</strain>
    </source>
</reference>
<dbReference type="EMBL" id="BEXD01004299">
    <property type="protein sequence ID" value="GBC09431.1"/>
    <property type="molecule type" value="Genomic_DNA"/>
</dbReference>